<accession>A0A811PKT7</accession>
<reference evidence="2" key="1">
    <citation type="submission" date="2020-10" db="EMBL/GenBank/DDBJ databases">
        <authorList>
            <person name="Han B."/>
            <person name="Lu T."/>
            <person name="Zhao Q."/>
            <person name="Huang X."/>
            <person name="Zhao Y."/>
        </authorList>
    </citation>
    <scope>NUCLEOTIDE SEQUENCE</scope>
</reference>
<proteinExistence type="predicted"/>
<protein>
    <submittedName>
        <fullName evidence="2">Uncharacterized protein</fullName>
    </submittedName>
</protein>
<organism evidence="2 3">
    <name type="scientific">Miscanthus lutarioriparius</name>
    <dbReference type="NCBI Taxonomy" id="422564"/>
    <lineage>
        <taxon>Eukaryota</taxon>
        <taxon>Viridiplantae</taxon>
        <taxon>Streptophyta</taxon>
        <taxon>Embryophyta</taxon>
        <taxon>Tracheophyta</taxon>
        <taxon>Spermatophyta</taxon>
        <taxon>Magnoliopsida</taxon>
        <taxon>Liliopsida</taxon>
        <taxon>Poales</taxon>
        <taxon>Poaceae</taxon>
        <taxon>PACMAD clade</taxon>
        <taxon>Panicoideae</taxon>
        <taxon>Andropogonodae</taxon>
        <taxon>Andropogoneae</taxon>
        <taxon>Saccharinae</taxon>
        <taxon>Miscanthus</taxon>
    </lineage>
</organism>
<keyword evidence="3" id="KW-1185">Reference proteome</keyword>
<dbReference type="Proteomes" id="UP000604825">
    <property type="component" value="Unassembled WGS sequence"/>
</dbReference>
<evidence type="ECO:0000313" key="3">
    <source>
        <dbReference type="Proteomes" id="UP000604825"/>
    </source>
</evidence>
<evidence type="ECO:0000256" key="1">
    <source>
        <dbReference type="SAM" id="MobiDB-lite"/>
    </source>
</evidence>
<dbReference type="AlphaFoldDB" id="A0A811PKT7"/>
<name>A0A811PKT7_9POAL</name>
<evidence type="ECO:0000313" key="2">
    <source>
        <dbReference type="EMBL" id="CAD6244984.1"/>
    </source>
</evidence>
<feature type="region of interest" description="Disordered" evidence="1">
    <location>
        <begin position="27"/>
        <end position="86"/>
    </location>
</feature>
<comment type="caution">
    <text evidence="2">The sequence shown here is derived from an EMBL/GenBank/DDBJ whole genome shotgun (WGS) entry which is preliminary data.</text>
</comment>
<sequence>MEIPRVGSKPWPTVHRISLTFSWRRTSAAVETEEATYQPREQSWGRGRNPQESKHEKGKKSFPRKNARGTRAAAHSYLPPEGIQAQTSRVSRREGFALVLPPRCSVDWVVRGPRSPVFMAELLRVWEGGRPEEDLLEMARESRRDRGEVAPLQSPVPHGIPVGCRLPDVLL</sequence>
<gene>
    <name evidence="2" type="ORF">NCGR_LOCUS29449</name>
</gene>
<dbReference type="EMBL" id="CAJGYO010000007">
    <property type="protein sequence ID" value="CAD6244984.1"/>
    <property type="molecule type" value="Genomic_DNA"/>
</dbReference>
<feature type="compositionally biased region" description="Basic residues" evidence="1">
    <location>
        <begin position="56"/>
        <end position="68"/>
    </location>
</feature>